<sequence>MAQTLFSGGSTHGDIALVEAALSPQEFYHLVKIGVPFPHNTFGGYIGYKTDNDPKQRGTSAGPWTSQQMYRKLLVQVEKERIPLLDKHEVISLLISEKG</sequence>
<dbReference type="InterPro" id="IPR036188">
    <property type="entry name" value="FAD/NAD-bd_sf"/>
</dbReference>
<dbReference type="AlphaFoldDB" id="X1MG52"/>
<reference evidence="1" key="1">
    <citation type="journal article" date="2014" name="Front. Microbiol.">
        <title>High frequency of phylogenetically diverse reductive dehalogenase-homologous genes in deep subseafloor sedimentary metagenomes.</title>
        <authorList>
            <person name="Kawai M."/>
            <person name="Futagami T."/>
            <person name="Toyoda A."/>
            <person name="Takaki Y."/>
            <person name="Nishi S."/>
            <person name="Hori S."/>
            <person name="Arai W."/>
            <person name="Tsubouchi T."/>
            <person name="Morono Y."/>
            <person name="Uchiyama I."/>
            <person name="Ito T."/>
            <person name="Fujiyama A."/>
            <person name="Inagaki F."/>
            <person name="Takami H."/>
        </authorList>
    </citation>
    <scope>NUCLEOTIDE SEQUENCE</scope>
    <source>
        <strain evidence="1">Expedition CK06-06</strain>
    </source>
</reference>
<feature type="non-terminal residue" evidence="1">
    <location>
        <position position="99"/>
    </location>
</feature>
<accession>X1MG52</accession>
<dbReference type="Gene3D" id="3.50.50.60">
    <property type="entry name" value="FAD/NAD(P)-binding domain"/>
    <property type="match status" value="1"/>
</dbReference>
<name>X1MG52_9ZZZZ</name>
<organism evidence="1">
    <name type="scientific">marine sediment metagenome</name>
    <dbReference type="NCBI Taxonomy" id="412755"/>
    <lineage>
        <taxon>unclassified sequences</taxon>
        <taxon>metagenomes</taxon>
        <taxon>ecological metagenomes</taxon>
    </lineage>
</organism>
<comment type="caution">
    <text evidence="1">The sequence shown here is derived from an EMBL/GenBank/DDBJ whole genome shotgun (WGS) entry which is preliminary data.</text>
</comment>
<proteinExistence type="predicted"/>
<evidence type="ECO:0000313" key="1">
    <source>
        <dbReference type="EMBL" id="GAI30258.1"/>
    </source>
</evidence>
<gene>
    <name evidence="1" type="ORF">S06H3_36376</name>
</gene>
<protein>
    <submittedName>
        <fullName evidence="1">Uncharacterized protein</fullName>
    </submittedName>
</protein>
<dbReference type="EMBL" id="BARV01022026">
    <property type="protein sequence ID" value="GAI30258.1"/>
    <property type="molecule type" value="Genomic_DNA"/>
</dbReference>